<dbReference type="Gene3D" id="3.40.710.10">
    <property type="entry name" value="DD-peptidase/beta-lactamase superfamily"/>
    <property type="match status" value="1"/>
</dbReference>
<dbReference type="EMBL" id="CANHGI010000004">
    <property type="protein sequence ID" value="CAI5449302.1"/>
    <property type="molecule type" value="Genomic_DNA"/>
</dbReference>
<dbReference type="OrthoDB" id="5946976at2759"/>
<dbReference type="AlphaFoldDB" id="A0A9P1ISD6"/>
<protein>
    <recommendedName>
        <fullName evidence="3">Beta-lactamase-related domain-containing protein</fullName>
    </recommendedName>
</protein>
<reference evidence="1" key="1">
    <citation type="submission" date="2022-11" db="EMBL/GenBank/DDBJ databases">
        <authorList>
            <person name="Kikuchi T."/>
        </authorList>
    </citation>
    <scope>NUCLEOTIDE SEQUENCE</scope>
    <source>
        <strain evidence="1">PS1010</strain>
    </source>
</reference>
<dbReference type="GO" id="GO:0019216">
    <property type="term" value="P:regulation of lipid metabolic process"/>
    <property type="evidence" value="ECO:0007669"/>
    <property type="project" value="TreeGrafter"/>
</dbReference>
<dbReference type="PANTHER" id="PTHR46520:SF1">
    <property type="entry name" value="SERINE BETA-LACTAMASE-LIKE PROTEIN LACTB, MITOCHONDRIAL"/>
    <property type="match status" value="1"/>
</dbReference>
<gene>
    <name evidence="1" type="ORF">CAMP_LOCUS11939</name>
</gene>
<dbReference type="Proteomes" id="UP001152747">
    <property type="component" value="Unassembled WGS sequence"/>
</dbReference>
<proteinExistence type="predicted"/>
<dbReference type="PANTHER" id="PTHR46520">
    <property type="entry name" value="SERINE BETA-LACTAMASE-LIKE PROTEIN LACTB, MITOCHONDRIAL"/>
    <property type="match status" value="1"/>
</dbReference>
<dbReference type="GO" id="GO:0005739">
    <property type="term" value="C:mitochondrion"/>
    <property type="evidence" value="ECO:0007669"/>
    <property type="project" value="TreeGrafter"/>
</dbReference>
<evidence type="ECO:0000313" key="1">
    <source>
        <dbReference type="EMBL" id="CAI5449302.1"/>
    </source>
</evidence>
<dbReference type="InterPro" id="IPR012338">
    <property type="entry name" value="Beta-lactam/transpept-like"/>
</dbReference>
<dbReference type="SUPFAM" id="SSF56601">
    <property type="entry name" value="beta-lactamase/transpeptidase-like"/>
    <property type="match status" value="1"/>
</dbReference>
<name>A0A9P1ISD6_9PELO</name>
<organism evidence="1 2">
    <name type="scientific">Caenorhabditis angaria</name>
    <dbReference type="NCBI Taxonomy" id="860376"/>
    <lineage>
        <taxon>Eukaryota</taxon>
        <taxon>Metazoa</taxon>
        <taxon>Ecdysozoa</taxon>
        <taxon>Nematoda</taxon>
        <taxon>Chromadorea</taxon>
        <taxon>Rhabditida</taxon>
        <taxon>Rhabditina</taxon>
        <taxon>Rhabditomorpha</taxon>
        <taxon>Rhabditoidea</taxon>
        <taxon>Rhabditidae</taxon>
        <taxon>Peloderinae</taxon>
        <taxon>Caenorhabditis</taxon>
    </lineage>
</organism>
<comment type="caution">
    <text evidence="1">The sequence shown here is derived from an EMBL/GenBank/DDBJ whole genome shotgun (WGS) entry which is preliminary data.</text>
</comment>
<keyword evidence="2" id="KW-1185">Reference proteome</keyword>
<accession>A0A9P1ISD6</accession>
<evidence type="ECO:0008006" key="3">
    <source>
        <dbReference type="Google" id="ProtNLM"/>
    </source>
</evidence>
<dbReference type="InterPro" id="IPR052794">
    <property type="entry name" value="Mito_Ser_Protease_LACTB"/>
</dbReference>
<dbReference type="GO" id="GO:0006508">
    <property type="term" value="P:proteolysis"/>
    <property type="evidence" value="ECO:0007669"/>
    <property type="project" value="TreeGrafter"/>
</dbReference>
<sequence>MVWAAAGTAVPLKFYKEKHDEKIFQAREEISKTMVVQGIPGLSIGVSIKGKTVWKAGFGYSNIESSAKCTGKIFINSMQYYFRLLNPFLNFGF</sequence>
<evidence type="ECO:0000313" key="2">
    <source>
        <dbReference type="Proteomes" id="UP001152747"/>
    </source>
</evidence>
<dbReference type="GO" id="GO:0008233">
    <property type="term" value="F:peptidase activity"/>
    <property type="evidence" value="ECO:0007669"/>
    <property type="project" value="TreeGrafter"/>
</dbReference>